<dbReference type="RefSeq" id="XP_052945386.1">
    <property type="nucleotide sequence ID" value="XM_053085539.1"/>
</dbReference>
<sequence>CRGDASKWAVHLPYALWADRSTVRRSTGFSPFYMMFGQEPVLPIDWEESTMLISNWENVKDTSDLIEARMVQLERKQEDLQLARVRAQKSRQASIEHANQARELRHRGRDFKIGELVLVRNNQQDNGQTIRSLDRWRGPFRIADISDISDRGSMKLAELDGTLLREKVGHNRIRRFYTR</sequence>
<dbReference type="Proteomes" id="UP001164286">
    <property type="component" value="Unassembled WGS sequence"/>
</dbReference>
<dbReference type="Gene3D" id="3.30.420.10">
    <property type="entry name" value="Ribonuclease H-like superfamily/Ribonuclease H"/>
    <property type="match status" value="1"/>
</dbReference>
<gene>
    <name evidence="2" type="ORF">MKK02DRAFT_14153</name>
</gene>
<dbReference type="InterPro" id="IPR036397">
    <property type="entry name" value="RNaseH_sf"/>
</dbReference>
<feature type="coiled-coil region" evidence="1">
    <location>
        <begin position="63"/>
        <end position="93"/>
    </location>
</feature>
<dbReference type="GO" id="GO:0003676">
    <property type="term" value="F:nucleic acid binding"/>
    <property type="evidence" value="ECO:0007669"/>
    <property type="project" value="InterPro"/>
</dbReference>
<dbReference type="EMBL" id="JAKWFO010000005">
    <property type="protein sequence ID" value="KAI9635609.1"/>
    <property type="molecule type" value="Genomic_DNA"/>
</dbReference>
<name>A0AA38LVD7_9TREE</name>
<evidence type="ECO:0000313" key="3">
    <source>
        <dbReference type="Proteomes" id="UP001164286"/>
    </source>
</evidence>
<reference evidence="2" key="1">
    <citation type="journal article" date="2022" name="G3 (Bethesda)">
        <title>High quality genome of the basidiomycete yeast Dioszegia hungarica PDD-24b-2 isolated from cloud water.</title>
        <authorList>
            <person name="Jarrige D."/>
            <person name="Haridas S."/>
            <person name="Bleykasten-Grosshans C."/>
            <person name="Joly M."/>
            <person name="Nadalig T."/>
            <person name="Sancelme M."/>
            <person name="Vuilleumier S."/>
            <person name="Grigoriev I.V."/>
            <person name="Amato P."/>
            <person name="Bringel F."/>
        </authorList>
    </citation>
    <scope>NUCLEOTIDE SEQUENCE</scope>
    <source>
        <strain evidence="2">PDD-24b-2</strain>
    </source>
</reference>
<evidence type="ECO:0000313" key="2">
    <source>
        <dbReference type="EMBL" id="KAI9635609.1"/>
    </source>
</evidence>
<feature type="non-terminal residue" evidence="2">
    <location>
        <position position="1"/>
    </location>
</feature>
<keyword evidence="1" id="KW-0175">Coiled coil</keyword>
<comment type="caution">
    <text evidence="2">The sequence shown here is derived from an EMBL/GenBank/DDBJ whole genome shotgun (WGS) entry which is preliminary data.</text>
</comment>
<dbReference type="AlphaFoldDB" id="A0AA38LVD7"/>
<organism evidence="2 3">
    <name type="scientific">Dioszegia hungarica</name>
    <dbReference type="NCBI Taxonomy" id="4972"/>
    <lineage>
        <taxon>Eukaryota</taxon>
        <taxon>Fungi</taxon>
        <taxon>Dikarya</taxon>
        <taxon>Basidiomycota</taxon>
        <taxon>Agaricomycotina</taxon>
        <taxon>Tremellomycetes</taxon>
        <taxon>Tremellales</taxon>
        <taxon>Bulleribasidiaceae</taxon>
        <taxon>Dioszegia</taxon>
    </lineage>
</organism>
<dbReference type="GeneID" id="77724740"/>
<protein>
    <submittedName>
        <fullName evidence="2">Uncharacterized protein</fullName>
    </submittedName>
</protein>
<dbReference type="PANTHER" id="PTHR48475">
    <property type="entry name" value="RIBONUCLEASE H"/>
    <property type="match status" value="1"/>
</dbReference>
<proteinExistence type="predicted"/>
<feature type="non-terminal residue" evidence="2">
    <location>
        <position position="179"/>
    </location>
</feature>
<evidence type="ECO:0000256" key="1">
    <source>
        <dbReference type="SAM" id="Coils"/>
    </source>
</evidence>
<dbReference type="PANTHER" id="PTHR48475:SF1">
    <property type="entry name" value="RNASE H TYPE-1 DOMAIN-CONTAINING PROTEIN"/>
    <property type="match status" value="1"/>
</dbReference>
<keyword evidence="3" id="KW-1185">Reference proteome</keyword>
<accession>A0AA38LVD7</accession>